<name>A0A7X0PE32_9BURK</name>
<evidence type="ECO:0000259" key="1">
    <source>
        <dbReference type="Pfam" id="PF02954"/>
    </source>
</evidence>
<dbReference type="InterPro" id="IPR029016">
    <property type="entry name" value="GAF-like_dom_sf"/>
</dbReference>
<dbReference type="Gene3D" id="3.30.450.40">
    <property type="match status" value="1"/>
</dbReference>
<dbReference type="Proteomes" id="UP000575083">
    <property type="component" value="Unassembled WGS sequence"/>
</dbReference>
<evidence type="ECO:0000313" key="3">
    <source>
        <dbReference type="Proteomes" id="UP000575083"/>
    </source>
</evidence>
<keyword evidence="3" id="KW-1185">Reference proteome</keyword>
<dbReference type="InterPro" id="IPR002197">
    <property type="entry name" value="HTH_Fis"/>
</dbReference>
<dbReference type="Pfam" id="PF02954">
    <property type="entry name" value="HTH_8"/>
    <property type="match status" value="1"/>
</dbReference>
<protein>
    <submittedName>
        <fullName evidence="2">Transcriptional regulator of acetoin/glycerol metabolism</fullName>
    </submittedName>
</protein>
<dbReference type="GO" id="GO:0043565">
    <property type="term" value="F:sequence-specific DNA binding"/>
    <property type="evidence" value="ECO:0007669"/>
    <property type="project" value="InterPro"/>
</dbReference>
<dbReference type="SUPFAM" id="SSF46689">
    <property type="entry name" value="Homeodomain-like"/>
    <property type="match status" value="1"/>
</dbReference>
<dbReference type="PRINTS" id="PR01590">
    <property type="entry name" value="HTHFIS"/>
</dbReference>
<sequence length="383" mass="39681">MTHPGPPTQLFFSTPAQRAALARERFFEEGEQPTGLVNEAVLQSWSRCNAAGKRTRDRIEAEPLSALRTDAALRHSRLLRAAASPALAQLEQALAGTPSQLLLTNAQGVIVCTGQRTPCAAESALPALARLGMDLSEASLGTTAPGIVSATGKGCSVLANEHFNEAILGIQCAAAPIRGVDGQLAGVLDLSVEGRGFGFDAYALIASYARGIENRLLQLQSDDLLVLAFHADPALLGTPLEALAGIDGGGMVRWTNATAARLTGAQRGLPALEVFGQPLHALVALARHPGPHALCLPNGLTAWCGARLQARDGAGALTPVAATCTTPPAEEPPARSAAPRTLEEAQADSIAQALQAAGGKVARAARALGVSRGVIYRHLQRKS</sequence>
<dbReference type="InterPro" id="IPR009057">
    <property type="entry name" value="Homeodomain-like_sf"/>
</dbReference>
<proteinExistence type="predicted"/>
<comment type="caution">
    <text evidence="2">The sequence shown here is derived from an EMBL/GenBank/DDBJ whole genome shotgun (WGS) entry which is preliminary data.</text>
</comment>
<reference evidence="2 3" key="1">
    <citation type="submission" date="2020-08" db="EMBL/GenBank/DDBJ databases">
        <title>Functional genomics of gut bacteria from endangered species of beetles.</title>
        <authorList>
            <person name="Carlos-Shanley C."/>
        </authorList>
    </citation>
    <scope>NUCLEOTIDE SEQUENCE [LARGE SCALE GENOMIC DNA]</scope>
    <source>
        <strain evidence="2 3">S00198</strain>
    </source>
</reference>
<evidence type="ECO:0000313" key="2">
    <source>
        <dbReference type="EMBL" id="MBB6559836.1"/>
    </source>
</evidence>
<dbReference type="Gene3D" id="1.10.10.60">
    <property type="entry name" value="Homeodomain-like"/>
    <property type="match status" value="1"/>
</dbReference>
<accession>A0A7X0PE32</accession>
<dbReference type="AlphaFoldDB" id="A0A7X0PE32"/>
<gene>
    <name evidence="2" type="ORF">HNP48_002508</name>
</gene>
<organism evidence="2 3">
    <name type="scientific">Acidovorax soli</name>
    <dbReference type="NCBI Taxonomy" id="592050"/>
    <lineage>
        <taxon>Bacteria</taxon>
        <taxon>Pseudomonadati</taxon>
        <taxon>Pseudomonadota</taxon>
        <taxon>Betaproteobacteria</taxon>
        <taxon>Burkholderiales</taxon>
        <taxon>Comamonadaceae</taxon>
        <taxon>Acidovorax</taxon>
    </lineage>
</organism>
<dbReference type="RefSeq" id="WP_184857252.1">
    <property type="nucleotide sequence ID" value="NZ_JACHLK010000004.1"/>
</dbReference>
<feature type="domain" description="DNA binding HTH" evidence="1">
    <location>
        <begin position="341"/>
        <end position="381"/>
    </location>
</feature>
<dbReference type="EMBL" id="JACHLK010000004">
    <property type="protein sequence ID" value="MBB6559836.1"/>
    <property type="molecule type" value="Genomic_DNA"/>
</dbReference>